<dbReference type="Proteomes" id="UP001189663">
    <property type="component" value="Unassembled WGS sequence"/>
</dbReference>
<evidence type="ECO:0000313" key="5">
    <source>
        <dbReference type="Proteomes" id="UP001189663"/>
    </source>
</evidence>
<comment type="caution">
    <text evidence="4">The sequence shown here is derived from an EMBL/GenBank/DDBJ whole genome shotgun (WGS) entry which is preliminary data.</text>
</comment>
<keyword evidence="2" id="KW-0378">Hydrolase</keyword>
<dbReference type="SUPFAM" id="SSF54637">
    <property type="entry name" value="Thioesterase/thiol ester dehydrase-isomerase"/>
    <property type="match status" value="1"/>
</dbReference>
<comment type="similarity">
    <text evidence="1">Belongs to the 4-hydroxybenzoyl-CoA thioesterase family.</text>
</comment>
<reference evidence="4 5" key="1">
    <citation type="submission" date="2023-07" db="EMBL/GenBank/DDBJ databases">
        <authorList>
            <person name="Peeters C."/>
        </authorList>
    </citation>
    <scope>NUCLEOTIDE SEQUENCE [LARGE SCALE GENOMIC DNA]</scope>
    <source>
        <strain evidence="4 5">LMG 18096</strain>
    </source>
</reference>
<dbReference type="AlphaFoldDB" id="A0ABC8QK82"/>
<accession>A0ABC8QK82</accession>
<evidence type="ECO:0000313" key="4">
    <source>
        <dbReference type="EMBL" id="CAJ0799823.1"/>
    </source>
</evidence>
<evidence type="ECO:0000256" key="2">
    <source>
        <dbReference type="ARBA" id="ARBA00022801"/>
    </source>
</evidence>
<protein>
    <recommendedName>
        <fullName evidence="6">Thioesterase</fullName>
    </recommendedName>
</protein>
<feature type="compositionally biased region" description="Polar residues" evidence="3">
    <location>
        <begin position="1"/>
        <end position="19"/>
    </location>
</feature>
<dbReference type="EMBL" id="CATZAT010000009">
    <property type="protein sequence ID" value="CAJ0799823.1"/>
    <property type="molecule type" value="Genomic_DNA"/>
</dbReference>
<keyword evidence="5" id="KW-1185">Reference proteome</keyword>
<dbReference type="PANTHER" id="PTHR31793:SF27">
    <property type="entry name" value="NOVEL THIOESTERASE SUPERFAMILY DOMAIN AND SAPOSIN A-TYPE DOMAIN CONTAINING PROTEIN (0610012H03RIK)"/>
    <property type="match status" value="1"/>
</dbReference>
<evidence type="ECO:0000256" key="3">
    <source>
        <dbReference type="SAM" id="MobiDB-lite"/>
    </source>
</evidence>
<evidence type="ECO:0008006" key="6">
    <source>
        <dbReference type="Google" id="ProtNLM"/>
    </source>
</evidence>
<proteinExistence type="inferred from homology"/>
<dbReference type="Gene3D" id="3.10.129.10">
    <property type="entry name" value="Hotdog Thioesterase"/>
    <property type="match status" value="1"/>
</dbReference>
<evidence type="ECO:0000256" key="1">
    <source>
        <dbReference type="ARBA" id="ARBA00005953"/>
    </source>
</evidence>
<dbReference type="InterPro" id="IPR050563">
    <property type="entry name" value="4-hydroxybenzoyl-CoA_TE"/>
</dbReference>
<dbReference type="GO" id="GO:0016787">
    <property type="term" value="F:hydrolase activity"/>
    <property type="evidence" value="ECO:0007669"/>
    <property type="project" value="UniProtKB-KW"/>
</dbReference>
<name>A0ABC8QK82_9RALS</name>
<dbReference type="Pfam" id="PF13279">
    <property type="entry name" value="4HBT_2"/>
    <property type="match status" value="1"/>
</dbReference>
<sequence length="159" mass="17254">MRRLPQTSRPPHMTTTPSLSDYPLHSTDKLRYGDTDRQGHVNNAVFATYLETGRVEMLFSPDNPLAAPGCEFVIAQLVLDFRSEILWPGSVQIGTRVASVGRSSVKLEQAIFQNGRCAATSQSVIVQIDVATRQSSPITDSARQRLAALTATPAGAEAE</sequence>
<feature type="compositionally biased region" description="Basic and acidic residues" evidence="3">
    <location>
        <begin position="26"/>
        <end position="36"/>
    </location>
</feature>
<dbReference type="PANTHER" id="PTHR31793">
    <property type="entry name" value="4-HYDROXYBENZOYL-COA THIOESTERASE FAMILY MEMBER"/>
    <property type="match status" value="1"/>
</dbReference>
<dbReference type="InterPro" id="IPR029069">
    <property type="entry name" value="HotDog_dom_sf"/>
</dbReference>
<gene>
    <name evidence="4" type="ORF">LMG18096_03749</name>
</gene>
<dbReference type="CDD" id="cd00586">
    <property type="entry name" value="4HBT"/>
    <property type="match status" value="1"/>
</dbReference>
<feature type="region of interest" description="Disordered" evidence="3">
    <location>
        <begin position="1"/>
        <end position="36"/>
    </location>
</feature>
<organism evidence="4 5">
    <name type="scientific">Ralstonia holmesii</name>
    <dbReference type="NCBI Taxonomy" id="3058602"/>
    <lineage>
        <taxon>Bacteria</taxon>
        <taxon>Pseudomonadati</taxon>
        <taxon>Pseudomonadota</taxon>
        <taxon>Betaproteobacteria</taxon>
        <taxon>Burkholderiales</taxon>
        <taxon>Burkholderiaceae</taxon>
        <taxon>Ralstonia</taxon>
    </lineage>
</organism>